<dbReference type="Gene3D" id="1.20.5.1930">
    <property type="match status" value="1"/>
</dbReference>
<dbReference type="PANTHER" id="PTHR24421">
    <property type="entry name" value="NITRATE/NITRITE SENSOR PROTEIN NARX-RELATED"/>
    <property type="match status" value="1"/>
</dbReference>
<keyword evidence="6 11" id="KW-0418">Kinase</keyword>
<feature type="transmembrane region" description="Helical" evidence="9">
    <location>
        <begin position="7"/>
        <end position="28"/>
    </location>
</feature>
<evidence type="ECO:0000256" key="6">
    <source>
        <dbReference type="ARBA" id="ARBA00022777"/>
    </source>
</evidence>
<dbReference type="SUPFAM" id="SSF55874">
    <property type="entry name" value="ATPase domain of HSP90 chaperone/DNA topoisomerase II/histidine kinase"/>
    <property type="match status" value="1"/>
</dbReference>
<feature type="domain" description="Signal transduction histidine kinase subgroup 3 dimerisation and phosphoacceptor" evidence="10">
    <location>
        <begin position="421"/>
        <end position="485"/>
    </location>
</feature>
<dbReference type="PANTHER" id="PTHR24421:SF10">
    <property type="entry name" value="NITRATE_NITRITE SENSOR PROTEIN NARQ"/>
    <property type="match status" value="1"/>
</dbReference>
<keyword evidence="8" id="KW-0902">Two-component regulatory system</keyword>
<dbReference type="Pfam" id="PF07730">
    <property type="entry name" value="HisKA_3"/>
    <property type="match status" value="1"/>
</dbReference>
<dbReference type="GO" id="GO:0000155">
    <property type="term" value="F:phosphorelay sensor kinase activity"/>
    <property type="evidence" value="ECO:0007669"/>
    <property type="project" value="InterPro"/>
</dbReference>
<dbReference type="KEGG" id="proo:MJB10_25410"/>
<protein>
    <recommendedName>
        <fullName evidence="2">histidine kinase</fullName>
        <ecNumber evidence="2">2.7.13.3</ecNumber>
    </recommendedName>
</protein>
<dbReference type="Proteomes" id="UP001304650">
    <property type="component" value="Chromosome"/>
</dbReference>
<keyword evidence="9" id="KW-0812">Transmembrane</keyword>
<keyword evidence="9" id="KW-0472">Membrane</keyword>
<dbReference type="GO" id="GO:0016020">
    <property type="term" value="C:membrane"/>
    <property type="evidence" value="ECO:0007669"/>
    <property type="project" value="InterPro"/>
</dbReference>
<dbReference type="AlphaFoldDB" id="A0AA96RK13"/>
<evidence type="ECO:0000256" key="8">
    <source>
        <dbReference type="ARBA" id="ARBA00023012"/>
    </source>
</evidence>
<dbReference type="InterPro" id="IPR050482">
    <property type="entry name" value="Sensor_HK_TwoCompSys"/>
</dbReference>
<dbReference type="Gene3D" id="3.30.565.10">
    <property type="entry name" value="Histidine kinase-like ATPase, C-terminal domain"/>
    <property type="match status" value="1"/>
</dbReference>
<feature type="transmembrane region" description="Helical" evidence="9">
    <location>
        <begin position="201"/>
        <end position="220"/>
    </location>
</feature>
<feature type="transmembrane region" description="Helical" evidence="9">
    <location>
        <begin position="350"/>
        <end position="367"/>
    </location>
</feature>
<dbReference type="EC" id="2.7.13.3" evidence="2"/>
<evidence type="ECO:0000256" key="5">
    <source>
        <dbReference type="ARBA" id="ARBA00022741"/>
    </source>
</evidence>
<dbReference type="InterPro" id="IPR036890">
    <property type="entry name" value="HATPase_C_sf"/>
</dbReference>
<evidence type="ECO:0000256" key="4">
    <source>
        <dbReference type="ARBA" id="ARBA00022679"/>
    </source>
</evidence>
<keyword evidence="3" id="KW-0597">Phosphoprotein</keyword>
<evidence type="ECO:0000256" key="3">
    <source>
        <dbReference type="ARBA" id="ARBA00022553"/>
    </source>
</evidence>
<gene>
    <name evidence="11" type="ORF">MJB10_25410</name>
</gene>
<feature type="transmembrane region" description="Helical" evidence="9">
    <location>
        <begin position="296"/>
        <end position="314"/>
    </location>
</feature>
<feature type="transmembrane region" description="Helical" evidence="9">
    <location>
        <begin position="326"/>
        <end position="344"/>
    </location>
</feature>
<evidence type="ECO:0000313" key="12">
    <source>
        <dbReference type="Proteomes" id="UP001304650"/>
    </source>
</evidence>
<evidence type="ECO:0000256" key="1">
    <source>
        <dbReference type="ARBA" id="ARBA00000085"/>
    </source>
</evidence>
<evidence type="ECO:0000256" key="9">
    <source>
        <dbReference type="SAM" id="Phobius"/>
    </source>
</evidence>
<keyword evidence="9" id="KW-1133">Transmembrane helix</keyword>
<proteinExistence type="predicted"/>
<organism evidence="11 12">
    <name type="scientific">Paenibacillus roseopurpureus</name>
    <dbReference type="NCBI Taxonomy" id="2918901"/>
    <lineage>
        <taxon>Bacteria</taxon>
        <taxon>Bacillati</taxon>
        <taxon>Bacillota</taxon>
        <taxon>Bacilli</taxon>
        <taxon>Bacillales</taxon>
        <taxon>Paenibacillaceae</taxon>
        <taxon>Paenibacillus</taxon>
    </lineage>
</organism>
<dbReference type="InterPro" id="IPR011712">
    <property type="entry name" value="Sig_transdc_His_kin_sub3_dim/P"/>
</dbReference>
<keyword evidence="4" id="KW-0808">Transferase</keyword>
<reference evidence="11" key="1">
    <citation type="submission" date="2022-02" db="EMBL/GenBank/DDBJ databases">
        <title>Paenibacillus sp. MBLB1832 Whole Genome Shotgun Sequencing.</title>
        <authorList>
            <person name="Hwang C.Y."/>
            <person name="Cho E.-S."/>
            <person name="Seo M.-J."/>
        </authorList>
    </citation>
    <scope>NUCLEOTIDE SEQUENCE</scope>
    <source>
        <strain evidence="11">MBLB1832</strain>
    </source>
</reference>
<accession>A0AA96RK13</accession>
<feature type="transmembrane region" description="Helical" evidence="9">
    <location>
        <begin position="232"/>
        <end position="252"/>
    </location>
</feature>
<evidence type="ECO:0000259" key="10">
    <source>
        <dbReference type="Pfam" id="PF07730"/>
    </source>
</evidence>
<comment type="catalytic activity">
    <reaction evidence="1">
        <text>ATP + protein L-histidine = ADP + protein N-phospho-L-histidine.</text>
        <dbReference type="EC" id="2.7.13.3"/>
    </reaction>
</comment>
<evidence type="ECO:0000313" key="11">
    <source>
        <dbReference type="EMBL" id="WNR44360.1"/>
    </source>
</evidence>
<feature type="transmembrane region" description="Helical" evidence="9">
    <location>
        <begin position="175"/>
        <end position="194"/>
    </location>
</feature>
<sequence length="614" mass="70176">MKKVSYIAFHSMVFVGAICFLMFVYGLLQLSQPSKPADLIAINSDQVSYQWSIETPAETQWRSSPEKPGSLAQQQRLWMKINVPDKSWKAPELVIYPSVPELTVHRAGATEVHAANRHAEDARFVIEWSSIPLGNEDLGHTVLFSVDRPGALPYAFEIGERASMVEYFFENDLKLIIGFMIMVFIGLVAIGLFMVYPKERLYLIFSLFAWSLSLLFLVRMNAKHLFYFSPELYYYLSLVGAIGWPLFSLLFLEKIVHPAYKLFIRRLWQGYALLCFIVVTIMTLRPDTYRLFEEGIMAMIVQLIWLSVVVVLILSIRRNPANMEYAFFLFGYTVNFLDLAYSIAFSYQNGGIASSSALALAFTAIMARRYWLMQKEIVALNTSLERKVHERTEELEQTHKRLVHSIRESSVVMSEMSALEERNRIAQQMHDVVGHTLTTSIVQLEAGKLFMNKDIVKAKQMIATAEELVRKGLDDIRGSVRMLKDEDWSERIAVLLRRVLHETEVLVDVDIIDQIEDGLNLIPLHKNLIYFALIEGLTNGIRHGKSKRFTVSLRQSHNGWTFLLASEGIPYEGQPYGFGLETMREKTLLLGGKMDFRANMPVKGAVLEIQMPIA</sequence>
<feature type="transmembrane region" description="Helical" evidence="9">
    <location>
        <begin position="264"/>
        <end position="284"/>
    </location>
</feature>
<keyword evidence="5" id="KW-0547">Nucleotide-binding</keyword>
<evidence type="ECO:0000256" key="2">
    <source>
        <dbReference type="ARBA" id="ARBA00012438"/>
    </source>
</evidence>
<evidence type="ECO:0000256" key="7">
    <source>
        <dbReference type="ARBA" id="ARBA00022840"/>
    </source>
</evidence>
<dbReference type="EMBL" id="CP130319">
    <property type="protein sequence ID" value="WNR44360.1"/>
    <property type="molecule type" value="Genomic_DNA"/>
</dbReference>
<dbReference type="GO" id="GO:0005524">
    <property type="term" value="F:ATP binding"/>
    <property type="evidence" value="ECO:0007669"/>
    <property type="project" value="UniProtKB-KW"/>
</dbReference>
<dbReference type="GO" id="GO:0046983">
    <property type="term" value="F:protein dimerization activity"/>
    <property type="evidence" value="ECO:0007669"/>
    <property type="project" value="InterPro"/>
</dbReference>
<dbReference type="RefSeq" id="WP_314799906.1">
    <property type="nucleotide sequence ID" value="NZ_CP130319.1"/>
</dbReference>
<keyword evidence="12" id="KW-1185">Reference proteome</keyword>
<keyword evidence="7" id="KW-0067">ATP-binding</keyword>
<name>A0AA96RK13_9BACL</name>